<evidence type="ECO:0000256" key="3">
    <source>
        <dbReference type="ARBA" id="ARBA00022845"/>
    </source>
</evidence>
<evidence type="ECO:0000313" key="7">
    <source>
        <dbReference type="EMBL" id="KAG8199341.1"/>
    </source>
</evidence>
<feature type="region of interest" description="Disordered" evidence="5">
    <location>
        <begin position="1"/>
        <end position="43"/>
    </location>
</feature>
<dbReference type="SUPFAM" id="SSF48371">
    <property type="entry name" value="ARM repeat"/>
    <property type="match status" value="1"/>
</dbReference>
<dbReference type="FunFam" id="1.25.40.180:FF:000016">
    <property type="entry name" value="polyadenylate-binding protein-interacting protein 1 isoform X1"/>
    <property type="match status" value="1"/>
</dbReference>
<evidence type="ECO:0000313" key="8">
    <source>
        <dbReference type="Proteomes" id="UP000827092"/>
    </source>
</evidence>
<feature type="compositionally biased region" description="Basic and acidic residues" evidence="5">
    <location>
        <begin position="15"/>
        <end position="24"/>
    </location>
</feature>
<organism evidence="7 8">
    <name type="scientific">Oedothorax gibbosus</name>
    <dbReference type="NCBI Taxonomy" id="931172"/>
    <lineage>
        <taxon>Eukaryota</taxon>
        <taxon>Metazoa</taxon>
        <taxon>Ecdysozoa</taxon>
        <taxon>Arthropoda</taxon>
        <taxon>Chelicerata</taxon>
        <taxon>Arachnida</taxon>
        <taxon>Araneae</taxon>
        <taxon>Araneomorphae</taxon>
        <taxon>Entelegynae</taxon>
        <taxon>Araneoidea</taxon>
        <taxon>Linyphiidae</taxon>
        <taxon>Erigoninae</taxon>
        <taxon>Oedothorax</taxon>
    </lineage>
</organism>
<dbReference type="InterPro" id="IPR051367">
    <property type="entry name" value="mRNA_TranslReg/HistoneTransl"/>
</dbReference>
<evidence type="ECO:0000256" key="5">
    <source>
        <dbReference type="SAM" id="MobiDB-lite"/>
    </source>
</evidence>
<keyword evidence="8" id="KW-1185">Reference proteome</keyword>
<dbReference type="SMART" id="SM00543">
    <property type="entry name" value="MIF4G"/>
    <property type="match status" value="1"/>
</dbReference>
<evidence type="ECO:0000256" key="1">
    <source>
        <dbReference type="ARBA" id="ARBA00004496"/>
    </source>
</evidence>
<dbReference type="GO" id="GO:0003723">
    <property type="term" value="F:RNA binding"/>
    <property type="evidence" value="ECO:0007669"/>
    <property type="project" value="InterPro"/>
</dbReference>
<dbReference type="PANTHER" id="PTHR23254:SF15">
    <property type="entry name" value="POLYADENYLATE-BINDING PROTEIN-INTERACTING PROTEIN 1"/>
    <property type="match status" value="1"/>
</dbReference>
<dbReference type="GO" id="GO:0008494">
    <property type="term" value="F:translation activator activity"/>
    <property type="evidence" value="ECO:0007669"/>
    <property type="project" value="TreeGrafter"/>
</dbReference>
<dbReference type="GO" id="GO:0005737">
    <property type="term" value="C:cytoplasm"/>
    <property type="evidence" value="ECO:0007669"/>
    <property type="project" value="UniProtKB-SubCell"/>
</dbReference>
<comment type="subcellular location">
    <subcellularLocation>
        <location evidence="1">Cytoplasm</location>
    </subcellularLocation>
</comment>
<feature type="region of interest" description="Disordered" evidence="5">
    <location>
        <begin position="345"/>
        <end position="367"/>
    </location>
</feature>
<dbReference type="GO" id="GO:0006446">
    <property type="term" value="P:regulation of translational initiation"/>
    <property type="evidence" value="ECO:0007669"/>
    <property type="project" value="TreeGrafter"/>
</dbReference>
<evidence type="ECO:0000256" key="4">
    <source>
        <dbReference type="ARBA" id="ARBA00074029"/>
    </source>
</evidence>
<dbReference type="Gene3D" id="1.25.40.180">
    <property type="match status" value="1"/>
</dbReference>
<keyword evidence="2" id="KW-0963">Cytoplasm</keyword>
<accession>A0AAV6VTG7</accession>
<dbReference type="Proteomes" id="UP000827092">
    <property type="component" value="Unassembled WGS sequence"/>
</dbReference>
<evidence type="ECO:0000256" key="2">
    <source>
        <dbReference type="ARBA" id="ARBA00022490"/>
    </source>
</evidence>
<name>A0AAV6VTG7_9ARAC</name>
<protein>
    <recommendedName>
        <fullName evidence="4">Polyadenylate-binding protein-interacting protein 1</fullName>
    </recommendedName>
</protein>
<proteinExistence type="predicted"/>
<dbReference type="AlphaFoldDB" id="A0AAV6VTG7"/>
<keyword evidence="3" id="KW-0810">Translation regulation</keyword>
<feature type="region of interest" description="Disordered" evidence="5">
    <location>
        <begin position="63"/>
        <end position="86"/>
    </location>
</feature>
<dbReference type="PANTHER" id="PTHR23254">
    <property type="entry name" value="EIF4G DOMAIN PROTEIN"/>
    <property type="match status" value="1"/>
</dbReference>
<comment type="caution">
    <text evidence="7">The sequence shown here is derived from an EMBL/GenBank/DDBJ whole genome shotgun (WGS) entry which is preliminary data.</text>
</comment>
<feature type="domain" description="MIF4G" evidence="6">
    <location>
        <begin position="128"/>
        <end position="344"/>
    </location>
</feature>
<dbReference type="EMBL" id="JAFNEN010000028">
    <property type="protein sequence ID" value="KAG8199341.1"/>
    <property type="molecule type" value="Genomic_DNA"/>
</dbReference>
<feature type="compositionally biased region" description="Polar residues" evidence="5">
    <location>
        <begin position="351"/>
        <end position="362"/>
    </location>
</feature>
<dbReference type="InterPro" id="IPR003890">
    <property type="entry name" value="MIF4G-like_typ-3"/>
</dbReference>
<dbReference type="InterPro" id="IPR016024">
    <property type="entry name" value="ARM-type_fold"/>
</dbReference>
<reference evidence="7 8" key="1">
    <citation type="journal article" date="2022" name="Nat. Ecol. Evol.">
        <title>A masculinizing supergene underlies an exaggerated male reproductive morph in a spider.</title>
        <authorList>
            <person name="Hendrickx F."/>
            <person name="De Corte Z."/>
            <person name="Sonet G."/>
            <person name="Van Belleghem S.M."/>
            <person name="Kostlbacher S."/>
            <person name="Vangestel C."/>
        </authorList>
    </citation>
    <scope>NUCLEOTIDE SEQUENCE [LARGE SCALE GENOMIC DNA]</scope>
    <source>
        <strain evidence="7">W744_W776</strain>
    </source>
</reference>
<gene>
    <name evidence="7" type="ORF">JTE90_011807</name>
</gene>
<dbReference type="Pfam" id="PF02854">
    <property type="entry name" value="MIF4G"/>
    <property type="match status" value="1"/>
</dbReference>
<evidence type="ECO:0000259" key="6">
    <source>
        <dbReference type="SMART" id="SM00543"/>
    </source>
</evidence>
<sequence length="433" mass="48741">MEQNDGTPSGYGRGRPTDSNELRRPMAYTTYASPDYVPTEGSNTNGLYTEAAWHNTARDLSFMASPSGDHARQGQSHGMELPESGQASKLSPFAKEFVPRNFRPEPRVLAIEVPDESSLDAFPDSYPVEELRGFLNDITMNPGKFERKIQPLTNTLNSMVDDDDTMRAIVNIIFDESVRQPNLRYSGARLCKSLCNDLDASPDRLNFRSVLLTRCNQEFKRREALAQAEDDGVYLRGFAMFTAELFSQLEVSKQRVTVLGDSLPHLIKTLLQFASPDNLKCACQILKLVGAYLEDYERAKIPNNRTAPEMDCIVFTLKTLANSPDFTRNIRDMINSVIKLRDSDWGRSSHTENSGFETSPPSTVDEPVMYGPDGKPMTADELMFLHSQYASSNIQQEIDDYDLYDDAGGDELTDEISEAYEVFLREQSQSLRH</sequence>